<organism evidence="5 6">
    <name type="scientific">Desulfoscipio gibsoniae DSM 7213</name>
    <dbReference type="NCBI Taxonomy" id="767817"/>
    <lineage>
        <taxon>Bacteria</taxon>
        <taxon>Bacillati</taxon>
        <taxon>Bacillota</taxon>
        <taxon>Clostridia</taxon>
        <taxon>Eubacteriales</taxon>
        <taxon>Desulfallaceae</taxon>
        <taxon>Desulfoscipio</taxon>
    </lineage>
</organism>
<dbReference type="AlphaFoldDB" id="R4KKL6"/>
<dbReference type="GO" id="GO:0003677">
    <property type="term" value="F:DNA binding"/>
    <property type="evidence" value="ECO:0007669"/>
    <property type="project" value="InterPro"/>
</dbReference>
<keyword evidence="2" id="KW-0235">DNA replication</keyword>
<evidence type="ECO:0000256" key="1">
    <source>
        <dbReference type="ARBA" id="ARBA00012417"/>
    </source>
</evidence>
<keyword evidence="5" id="KW-0378">Hydrolase</keyword>
<dbReference type="InterPro" id="IPR043502">
    <property type="entry name" value="DNA/RNA_pol_sf"/>
</dbReference>
<dbReference type="SUPFAM" id="SSF51294">
    <property type="entry name" value="Hedgehog/intein (Hint) domain"/>
    <property type="match status" value="1"/>
</dbReference>
<dbReference type="RefSeq" id="WP_006524183.1">
    <property type="nucleotide sequence ID" value="NC_021184.1"/>
</dbReference>
<dbReference type="KEGG" id="dgi:Desgi_4530"/>
<feature type="domain" description="DNA-directed DNA polymerase family A palm" evidence="4">
    <location>
        <begin position="367"/>
        <end position="732"/>
    </location>
</feature>
<reference evidence="5 6" key="1">
    <citation type="submission" date="2012-01" db="EMBL/GenBank/DDBJ databases">
        <title>Complete sequence of Desulfotomaculum gibsoniae DSM 7213.</title>
        <authorList>
            <consortium name="US DOE Joint Genome Institute"/>
            <person name="Lucas S."/>
            <person name="Han J."/>
            <person name="Lapidus A."/>
            <person name="Cheng J.-F."/>
            <person name="Goodwin L."/>
            <person name="Pitluck S."/>
            <person name="Peters L."/>
            <person name="Ovchinnikova G."/>
            <person name="Teshima H."/>
            <person name="Detter J.C."/>
            <person name="Han C."/>
            <person name="Tapia R."/>
            <person name="Land M."/>
            <person name="Hauser L."/>
            <person name="Kyrpides N."/>
            <person name="Ivanova N."/>
            <person name="Pagani I."/>
            <person name="Parshina S."/>
            <person name="Plugge C."/>
            <person name="Muyzer G."/>
            <person name="Kuever J."/>
            <person name="Ivanova A."/>
            <person name="Nazina T."/>
            <person name="Klenk H.-P."/>
            <person name="Brambilla E."/>
            <person name="Spring S."/>
            <person name="Stams A.F."/>
            <person name="Woyke T."/>
        </authorList>
    </citation>
    <scope>NUCLEOTIDE SEQUENCE [LARGE SCALE GENOMIC DNA]</scope>
    <source>
        <strain evidence="5 6">DSM 7213</strain>
    </source>
</reference>
<dbReference type="GO" id="GO:0004527">
    <property type="term" value="F:exonuclease activity"/>
    <property type="evidence" value="ECO:0007669"/>
    <property type="project" value="UniProtKB-KW"/>
</dbReference>
<name>R4KKL6_9FIRM</name>
<dbReference type="EC" id="2.7.7.7" evidence="1"/>
<dbReference type="EMBL" id="CP003273">
    <property type="protein sequence ID" value="AGL03758.1"/>
    <property type="molecule type" value="Genomic_DNA"/>
</dbReference>
<dbReference type="Gene3D" id="2.170.16.10">
    <property type="entry name" value="Hedgehog/Intein (Hint) domain"/>
    <property type="match status" value="1"/>
</dbReference>
<keyword evidence="5" id="KW-0540">Nuclease</keyword>
<dbReference type="SUPFAM" id="SSF56672">
    <property type="entry name" value="DNA/RNA polymerases"/>
    <property type="match status" value="1"/>
</dbReference>
<evidence type="ECO:0000259" key="4">
    <source>
        <dbReference type="SMART" id="SM00482"/>
    </source>
</evidence>
<evidence type="ECO:0000256" key="3">
    <source>
        <dbReference type="ARBA" id="ARBA00049244"/>
    </source>
</evidence>
<evidence type="ECO:0000313" key="5">
    <source>
        <dbReference type="EMBL" id="AGL03758.1"/>
    </source>
</evidence>
<sequence>MKTLGIDIETFSSADLKKTGVYKYAESHDFEILLFGYSVDGGEVQVVDFTAGEKLPDEIIHALTDPGVTKWAFNSQFERICLSRWLGLQYLDPRPWRCTMVWSAYMGLPLSLEGVGAVLGLEKQKLTEGKDLIRYFCTPCKPTIANGKRTRNLPIHDPAKWEQFKAYNRRDVEVEIAIQERLAKFPVPENIWDEFHLDQEINDRGVALDMTLVQQAIKADERTRSELLGRMGELTDLDNPNSVQQLKEWLADHGLETDTLGKKAVAELLETAPKPLDEVLQLRQQLAKSSVKKYQAMENVACLDNRTRGIFQFYGANRTGRWSGRLLQPQNLPRNDMPGLAQARSLVRSGNFTALEMLYDSVPEVLSELIRTAFIPKLGYKFIVADFSSIERVVLAWLAGERWVLDAYAAKKDLYIATASQMFGVPITDKKDPLRQKGKIADLACIAKGQLVLTDTGLVPIEEVTTEHKVWDGQGWVTHGGLVHKGQRETVNVDGVICTPDHLVLTNQGWVESGKSGGLHWAGVYRPNSAVQALSPTPAGVKRVYDLVNCGRRHRFAVWNGRRLCLVHNCGYGGSVGAIKAMGALEMGLTEEELKPLVDAWRAANPNIVRFWWDVDRAALTAVRERTTTETHGIRFAYQSGMLFITLPSGRRLAYVKPRIGTNHFGSDSVTYEGIGAAKKWERLETYGAKIVENIIQAISRDLLCYAMQNLRHLPIVMHIHDEIVIEAEQQMSVRTVCEQMSQIPPWAKGLLLRAEGFECDFYQKD</sequence>
<dbReference type="InterPro" id="IPR036844">
    <property type="entry name" value="Hint_dom_sf"/>
</dbReference>
<protein>
    <recommendedName>
        <fullName evidence="1">DNA-directed DNA polymerase</fullName>
        <ecNumber evidence="1">2.7.7.7</ecNumber>
    </recommendedName>
</protein>
<keyword evidence="5" id="KW-0269">Exonuclease</keyword>
<dbReference type="GO" id="GO:0006261">
    <property type="term" value="P:DNA-templated DNA replication"/>
    <property type="evidence" value="ECO:0007669"/>
    <property type="project" value="InterPro"/>
</dbReference>
<dbReference type="PANTHER" id="PTHR10133">
    <property type="entry name" value="DNA POLYMERASE I"/>
    <property type="match status" value="1"/>
</dbReference>
<dbReference type="Gene3D" id="3.30.70.370">
    <property type="match status" value="1"/>
</dbReference>
<dbReference type="InterPro" id="IPR002298">
    <property type="entry name" value="DNA_polymerase_A"/>
</dbReference>
<dbReference type="SUPFAM" id="SSF53098">
    <property type="entry name" value="Ribonuclease H-like"/>
    <property type="match status" value="1"/>
</dbReference>
<dbReference type="Gene3D" id="1.10.150.20">
    <property type="entry name" value="5' to 3' exonuclease, C-terminal subdomain"/>
    <property type="match status" value="1"/>
</dbReference>
<dbReference type="GO" id="GO:0003887">
    <property type="term" value="F:DNA-directed DNA polymerase activity"/>
    <property type="evidence" value="ECO:0007669"/>
    <property type="project" value="UniProtKB-EC"/>
</dbReference>
<evidence type="ECO:0000313" key="6">
    <source>
        <dbReference type="Proteomes" id="UP000013520"/>
    </source>
</evidence>
<gene>
    <name evidence="5" type="ORF">Desgi_4530</name>
</gene>
<evidence type="ECO:0000256" key="2">
    <source>
        <dbReference type="ARBA" id="ARBA00022705"/>
    </source>
</evidence>
<keyword evidence="6" id="KW-1185">Reference proteome</keyword>
<accession>R4KKL6</accession>
<dbReference type="eggNOG" id="COG0749">
    <property type="taxonomic scope" value="Bacteria"/>
</dbReference>
<dbReference type="Pfam" id="PF00476">
    <property type="entry name" value="DNA_pol_A"/>
    <property type="match status" value="1"/>
</dbReference>
<dbReference type="GO" id="GO:0006302">
    <property type="term" value="P:double-strand break repair"/>
    <property type="evidence" value="ECO:0007669"/>
    <property type="project" value="TreeGrafter"/>
</dbReference>
<comment type="catalytic activity">
    <reaction evidence="3">
        <text>DNA(n) + a 2'-deoxyribonucleoside 5'-triphosphate = DNA(n+1) + diphosphate</text>
        <dbReference type="Rhea" id="RHEA:22508"/>
        <dbReference type="Rhea" id="RHEA-COMP:17339"/>
        <dbReference type="Rhea" id="RHEA-COMP:17340"/>
        <dbReference type="ChEBI" id="CHEBI:33019"/>
        <dbReference type="ChEBI" id="CHEBI:61560"/>
        <dbReference type="ChEBI" id="CHEBI:173112"/>
        <dbReference type="EC" id="2.7.7.7"/>
    </reaction>
</comment>
<dbReference type="SMART" id="SM00482">
    <property type="entry name" value="POLAc"/>
    <property type="match status" value="1"/>
</dbReference>
<dbReference type="InterPro" id="IPR001098">
    <property type="entry name" value="DNA-dir_DNA_pol_A_palm_dom"/>
</dbReference>
<proteinExistence type="predicted"/>
<dbReference type="HOGENOM" id="CLU_012044_0_0_9"/>
<dbReference type="InterPro" id="IPR012337">
    <property type="entry name" value="RNaseH-like_sf"/>
</dbReference>
<dbReference type="OrthoDB" id="9764911at2"/>
<dbReference type="PANTHER" id="PTHR10133:SF27">
    <property type="entry name" value="DNA POLYMERASE NU"/>
    <property type="match status" value="1"/>
</dbReference>
<dbReference type="STRING" id="767817.Desgi_4530"/>
<dbReference type="Proteomes" id="UP000013520">
    <property type="component" value="Chromosome"/>
</dbReference>